<evidence type="ECO:0000313" key="2">
    <source>
        <dbReference type="Proteomes" id="UP000288805"/>
    </source>
</evidence>
<comment type="caution">
    <text evidence="1">The sequence shown here is derived from an EMBL/GenBank/DDBJ whole genome shotgun (WGS) entry which is preliminary data.</text>
</comment>
<protein>
    <submittedName>
        <fullName evidence="1">Uncharacterized protein</fullName>
    </submittedName>
</protein>
<evidence type="ECO:0000313" key="1">
    <source>
        <dbReference type="EMBL" id="RVW52704.1"/>
    </source>
</evidence>
<organism evidence="1 2">
    <name type="scientific">Vitis vinifera</name>
    <name type="common">Grape</name>
    <dbReference type="NCBI Taxonomy" id="29760"/>
    <lineage>
        <taxon>Eukaryota</taxon>
        <taxon>Viridiplantae</taxon>
        <taxon>Streptophyta</taxon>
        <taxon>Embryophyta</taxon>
        <taxon>Tracheophyta</taxon>
        <taxon>Spermatophyta</taxon>
        <taxon>Magnoliopsida</taxon>
        <taxon>eudicotyledons</taxon>
        <taxon>Gunneridae</taxon>
        <taxon>Pentapetalae</taxon>
        <taxon>rosids</taxon>
        <taxon>Vitales</taxon>
        <taxon>Vitaceae</taxon>
        <taxon>Viteae</taxon>
        <taxon>Vitis</taxon>
    </lineage>
</organism>
<name>A0A438EY94_VITVI</name>
<gene>
    <name evidence="1" type="ORF">CK203_104729</name>
</gene>
<proteinExistence type="predicted"/>
<accession>A0A438EY94</accession>
<reference evidence="1 2" key="1">
    <citation type="journal article" date="2018" name="PLoS Genet.">
        <title>Population sequencing reveals clonal diversity and ancestral inbreeding in the grapevine cultivar Chardonnay.</title>
        <authorList>
            <person name="Roach M.J."/>
            <person name="Johnson D.L."/>
            <person name="Bohlmann J."/>
            <person name="van Vuuren H.J."/>
            <person name="Jones S.J."/>
            <person name="Pretorius I.S."/>
            <person name="Schmidt S.A."/>
            <person name="Borneman A.R."/>
        </authorList>
    </citation>
    <scope>NUCLEOTIDE SEQUENCE [LARGE SCALE GENOMIC DNA]</scope>
    <source>
        <strain evidence="2">cv. Chardonnay</strain>
        <tissue evidence="1">Leaf</tissue>
    </source>
</reference>
<dbReference type="AlphaFoldDB" id="A0A438EY94"/>
<dbReference type="EMBL" id="QGNW01001165">
    <property type="protein sequence ID" value="RVW52704.1"/>
    <property type="molecule type" value="Genomic_DNA"/>
</dbReference>
<sequence length="105" mass="11985">MFSFRLWGIPHPSIEVAILLSSEHKLYVLLVDVTFDGSGTILKLLGCHRLEDVREVLVGVGLQVVRVYIERDAAYMFLTRSMEKSRHYCVPCKLLIQMKHAANVL</sequence>
<dbReference type="Proteomes" id="UP000288805">
    <property type="component" value="Unassembled WGS sequence"/>
</dbReference>